<dbReference type="AlphaFoldDB" id="A0A5J6WJC2"/>
<sequence length="163" mass="19286">MKNINDYTNGFSYDNVIRIYEDNSPIIKLQELDIVHVLDELIAEKIAEYSLKHSFDVLSLIQDACDERKAHIYRAHELISNNFYNSKRSEKHRNFLLAIDFSDEQIDAILPMPTRRTKLSNFIPPEGNKMWLQCLGWDEYVRWIALTCLYPMAEQELSIGYWH</sequence>
<evidence type="ECO:0000313" key="1">
    <source>
        <dbReference type="EMBL" id="QFI38143.1"/>
    </source>
</evidence>
<gene>
    <name evidence="1" type="ORF">FR932_09950</name>
</gene>
<proteinExistence type="predicted"/>
<evidence type="ECO:0000313" key="2">
    <source>
        <dbReference type="Proteomes" id="UP000327424"/>
    </source>
</evidence>
<dbReference type="Proteomes" id="UP000327424">
    <property type="component" value="Chromosome"/>
</dbReference>
<accession>A0A5J6WJC2</accession>
<name>A0A5J6WJC2_MORMI</name>
<keyword evidence="2" id="KW-1185">Reference proteome</keyword>
<organism evidence="1 2">
    <name type="scientific">Moritella marina ATCC 15381</name>
    <dbReference type="NCBI Taxonomy" id="1202962"/>
    <lineage>
        <taxon>Bacteria</taxon>
        <taxon>Pseudomonadati</taxon>
        <taxon>Pseudomonadota</taxon>
        <taxon>Gammaproteobacteria</taxon>
        <taxon>Alteromonadales</taxon>
        <taxon>Moritellaceae</taxon>
        <taxon>Moritella</taxon>
    </lineage>
</organism>
<protein>
    <submittedName>
        <fullName evidence="1">Uncharacterized protein</fullName>
    </submittedName>
</protein>
<dbReference type="RefSeq" id="WP_019440464.1">
    <property type="nucleotide sequence ID" value="NZ_ALOE01000009.1"/>
</dbReference>
<dbReference type="EMBL" id="CP044399">
    <property type="protein sequence ID" value="QFI38143.1"/>
    <property type="molecule type" value="Genomic_DNA"/>
</dbReference>
<dbReference type="KEGG" id="mmaa:FR932_09950"/>
<reference evidence="1 2" key="1">
    <citation type="submission" date="2019-09" db="EMBL/GenBank/DDBJ databases">
        <title>Hybrid Assembly of the complete Genome of the Deep-Sea Bacterium Moritella marina from long Nanopore and Illumina reads.</title>
        <authorList>
            <person name="Magin S."/>
            <person name="Georgoulis A."/>
            <person name="Papadimitriou K."/>
            <person name="Iliakis G."/>
            <person name="Vorgias C.E."/>
        </authorList>
    </citation>
    <scope>NUCLEOTIDE SEQUENCE [LARGE SCALE GENOMIC DNA]</scope>
    <source>
        <strain evidence="1 2">MP-1</strain>
    </source>
</reference>